<keyword evidence="1" id="KW-0812">Transmembrane</keyword>
<feature type="transmembrane region" description="Helical" evidence="1">
    <location>
        <begin position="238"/>
        <end position="260"/>
    </location>
</feature>
<organism evidence="2 3">
    <name type="scientific">Peptoniphilus porci</name>
    <dbReference type="NCBI Taxonomy" id="2652280"/>
    <lineage>
        <taxon>Bacteria</taxon>
        <taxon>Bacillati</taxon>
        <taxon>Bacillota</taxon>
        <taxon>Tissierellia</taxon>
        <taxon>Tissierellales</taxon>
        <taxon>Peptoniphilaceae</taxon>
        <taxon>Peptoniphilus</taxon>
    </lineage>
</organism>
<feature type="transmembrane region" description="Helical" evidence="1">
    <location>
        <begin position="140"/>
        <end position="160"/>
    </location>
</feature>
<feature type="transmembrane region" description="Helical" evidence="1">
    <location>
        <begin position="31"/>
        <end position="55"/>
    </location>
</feature>
<feature type="transmembrane region" description="Helical" evidence="1">
    <location>
        <begin position="169"/>
        <end position="189"/>
    </location>
</feature>
<feature type="transmembrane region" description="Helical" evidence="1">
    <location>
        <begin position="113"/>
        <end position="134"/>
    </location>
</feature>
<reference evidence="2 3" key="1">
    <citation type="journal article" date="2016" name="Appl. Environ. Microbiol.">
        <title>Function and Phylogeny of Bacterial Butyryl Coenzyme A:Acetate Transferases and Their Diversity in the Proximal Colon of Swine.</title>
        <authorList>
            <person name="Trachsel J."/>
            <person name="Bayles D.O."/>
            <person name="Looft T."/>
            <person name="Levine U.Y."/>
            <person name="Allen H.K."/>
        </authorList>
    </citation>
    <scope>NUCLEOTIDE SEQUENCE [LARGE SCALE GENOMIC DNA]</scope>
    <source>
        <strain evidence="2 3">35-6-1</strain>
    </source>
</reference>
<feature type="transmembrane region" description="Helical" evidence="1">
    <location>
        <begin position="195"/>
        <end position="218"/>
    </location>
</feature>
<evidence type="ECO:0000313" key="2">
    <source>
        <dbReference type="EMBL" id="OLR65253.1"/>
    </source>
</evidence>
<accession>A0A1U7M0U1</accession>
<feature type="transmembrane region" description="Helical" evidence="1">
    <location>
        <begin position="272"/>
        <end position="290"/>
    </location>
</feature>
<proteinExistence type="predicted"/>
<evidence type="ECO:0008006" key="4">
    <source>
        <dbReference type="Google" id="ProtNLM"/>
    </source>
</evidence>
<keyword evidence="1" id="KW-1133">Transmembrane helix</keyword>
<feature type="transmembrane region" description="Helical" evidence="1">
    <location>
        <begin position="302"/>
        <end position="324"/>
    </location>
</feature>
<dbReference type="EMBL" id="MJIH01000001">
    <property type="protein sequence ID" value="OLR65253.1"/>
    <property type="molecule type" value="Genomic_DNA"/>
</dbReference>
<comment type="caution">
    <text evidence="2">The sequence shown here is derived from an EMBL/GenBank/DDBJ whole genome shotgun (WGS) entry which is preliminary data.</text>
</comment>
<protein>
    <recommendedName>
        <fullName evidence="4">EamA-like transporter family</fullName>
    </recommendedName>
</protein>
<evidence type="ECO:0000256" key="1">
    <source>
        <dbReference type="SAM" id="Phobius"/>
    </source>
</evidence>
<evidence type="ECO:0000313" key="3">
    <source>
        <dbReference type="Proteomes" id="UP000187166"/>
    </source>
</evidence>
<sequence>MEEVVSNGSINRADLAKKKLDSTYFKKGIKVGIYSGVTYGLYTAFVTTATTYGVWAGWYGEKSPLSAMAVAFILGTLATGINDLLSAFWAIANALIKGKFEDFIKTVKTKPGLIMIFAAIVGAPIAGVAYVLAIVAGGPVVIPIAGLNVSIGAILGRVIFKQKLSPRMIFGILICFIASAIIGVSGLSGEIKPGMILGMIMAFIAAFGWGLEGTIAGFGTAMIDSEIGIAIRQTTSTIFNFLIVLPILGIIEGSGVSLIASLTTTALTDKTVLIFLISGLFTFLTFNTWYKGNSMCGTALGMALNGTYAFFGPFFCWIILGVILKNPGYELAPTTWFASLLMAFGIFIMSVNPLDYIKGGNK</sequence>
<keyword evidence="1" id="KW-0472">Membrane</keyword>
<dbReference type="AlphaFoldDB" id="A0A1U7M0U1"/>
<name>A0A1U7M0U1_9FIRM</name>
<dbReference type="STRING" id="1465756.BIV18_06870"/>
<feature type="transmembrane region" description="Helical" evidence="1">
    <location>
        <begin position="67"/>
        <end position="92"/>
    </location>
</feature>
<gene>
    <name evidence="2" type="ORF">BIV18_06870</name>
</gene>
<feature type="transmembrane region" description="Helical" evidence="1">
    <location>
        <begin position="336"/>
        <end position="357"/>
    </location>
</feature>
<dbReference type="Proteomes" id="UP000187166">
    <property type="component" value="Unassembled WGS sequence"/>
</dbReference>
<keyword evidence="3" id="KW-1185">Reference proteome</keyword>